<feature type="domain" description="Signal transduction histidine kinase subgroup 3 dimerisation and phosphoacceptor" evidence="10">
    <location>
        <begin position="255"/>
        <end position="323"/>
    </location>
</feature>
<dbReference type="GO" id="GO:0005524">
    <property type="term" value="F:ATP binding"/>
    <property type="evidence" value="ECO:0007669"/>
    <property type="project" value="UniProtKB-KW"/>
</dbReference>
<accession>A0A1C7AFF4</accession>
<dbReference type="AlphaFoldDB" id="A0A1C7AFF4"/>
<keyword evidence="9" id="KW-0812">Transmembrane</keyword>
<dbReference type="PANTHER" id="PTHR24421">
    <property type="entry name" value="NITRATE/NITRITE SENSOR PROTEIN NARX-RELATED"/>
    <property type="match status" value="1"/>
</dbReference>
<keyword evidence="12" id="KW-1185">Reference proteome</keyword>
<dbReference type="OrthoDB" id="9797605at2"/>
<dbReference type="GO" id="GO:0016020">
    <property type="term" value="C:membrane"/>
    <property type="evidence" value="ECO:0007669"/>
    <property type="project" value="InterPro"/>
</dbReference>
<organism evidence="11 12">
    <name type="scientific">Sulfurifustis variabilis</name>
    <dbReference type="NCBI Taxonomy" id="1675686"/>
    <lineage>
        <taxon>Bacteria</taxon>
        <taxon>Pseudomonadati</taxon>
        <taxon>Pseudomonadota</taxon>
        <taxon>Gammaproteobacteria</taxon>
        <taxon>Acidiferrobacterales</taxon>
        <taxon>Acidiferrobacteraceae</taxon>
        <taxon>Sulfurifustis</taxon>
    </lineage>
</organism>
<keyword evidence="7" id="KW-0067">ATP-binding</keyword>
<evidence type="ECO:0000256" key="7">
    <source>
        <dbReference type="ARBA" id="ARBA00022840"/>
    </source>
</evidence>
<evidence type="ECO:0000259" key="10">
    <source>
        <dbReference type="Pfam" id="PF07730"/>
    </source>
</evidence>
<dbReference type="Pfam" id="PF07730">
    <property type="entry name" value="HisKA_3"/>
    <property type="match status" value="1"/>
</dbReference>
<keyword evidence="6 11" id="KW-0418">Kinase</keyword>
<keyword evidence="9" id="KW-1133">Transmembrane helix</keyword>
<dbReference type="EC" id="2.7.13.3" evidence="2"/>
<dbReference type="Proteomes" id="UP000218899">
    <property type="component" value="Chromosome"/>
</dbReference>
<evidence type="ECO:0000256" key="1">
    <source>
        <dbReference type="ARBA" id="ARBA00000085"/>
    </source>
</evidence>
<evidence type="ECO:0000256" key="2">
    <source>
        <dbReference type="ARBA" id="ARBA00012438"/>
    </source>
</evidence>
<evidence type="ECO:0000256" key="5">
    <source>
        <dbReference type="ARBA" id="ARBA00022741"/>
    </source>
</evidence>
<protein>
    <recommendedName>
        <fullName evidence="2">histidine kinase</fullName>
        <ecNumber evidence="2">2.7.13.3</ecNumber>
    </recommendedName>
</protein>
<reference evidence="11 12" key="1">
    <citation type="submission" date="2015-08" db="EMBL/GenBank/DDBJ databases">
        <title>Complete genome sequence of Sulfurifustis variabilis.</title>
        <authorList>
            <person name="Miura A."/>
            <person name="Kojima H."/>
            <person name="Fukui M."/>
        </authorList>
    </citation>
    <scope>NUCLEOTIDE SEQUENCE [LARGE SCALE GENOMIC DNA]</scope>
    <source>
        <strain evidence="12">skN76</strain>
    </source>
</reference>
<dbReference type="Gene3D" id="3.30.565.10">
    <property type="entry name" value="Histidine kinase-like ATPase, C-terminal domain"/>
    <property type="match status" value="1"/>
</dbReference>
<dbReference type="Gene3D" id="1.20.5.1930">
    <property type="match status" value="1"/>
</dbReference>
<keyword evidence="9" id="KW-0472">Membrane</keyword>
<dbReference type="InterPro" id="IPR036890">
    <property type="entry name" value="HATPase_C_sf"/>
</dbReference>
<dbReference type="PANTHER" id="PTHR24421:SF10">
    <property type="entry name" value="NITRATE_NITRITE SENSOR PROTEIN NARQ"/>
    <property type="match status" value="1"/>
</dbReference>
<dbReference type="GO" id="GO:0046983">
    <property type="term" value="F:protein dimerization activity"/>
    <property type="evidence" value="ECO:0007669"/>
    <property type="project" value="InterPro"/>
</dbReference>
<keyword evidence="3" id="KW-0597">Phosphoprotein</keyword>
<evidence type="ECO:0000256" key="4">
    <source>
        <dbReference type="ARBA" id="ARBA00022679"/>
    </source>
</evidence>
<dbReference type="InterPro" id="IPR050482">
    <property type="entry name" value="Sensor_HK_TwoCompSys"/>
</dbReference>
<keyword evidence="8" id="KW-0902">Two-component regulatory system</keyword>
<sequence length="456" mass="50179">MERRAPGSAILRHFSIASLVIIVLAATALALLYRHVAIRGIVQLGERSNAALAQTALNAIQPHLLDYLRPVADVDARDYVYRPPGARLDQAIQGALRDTTIRRIKIYNRRGVVVYSTRTDQIARDQRDNVGVVAAVRGEVKSKLIYRDSFNALDAVTEDDNLVQTYLPVRASPTAPVLGVFEIYSDVNSLVNEAEHAEILVLGGAALVLLLLYGALVFVFRRLQATIEEQQGVIRERTHTLELLSAKLLTAGENERRRIAGGLHEGVAQTLTGVKARVETAAVRLGRQGAREAADSVNDLVPFLQEAIDEVRGLALELRPPSLDELGIVNTITWYCRRLQSAHPQITIECRVGPAEPQVPGPLRVIIYRILEETLAGIVRRGDAHHVRLELEETAGVIRLRIEDDAYACPSRATGESAEQRVDLATIQERAALSGGRMQVHRRVPGGRIIEVSWPA</sequence>
<evidence type="ECO:0000256" key="3">
    <source>
        <dbReference type="ARBA" id="ARBA00022553"/>
    </source>
</evidence>
<name>A0A1C7AFF4_9GAMM</name>
<evidence type="ECO:0000256" key="6">
    <source>
        <dbReference type="ARBA" id="ARBA00022777"/>
    </source>
</evidence>
<evidence type="ECO:0000313" key="12">
    <source>
        <dbReference type="Proteomes" id="UP000218899"/>
    </source>
</evidence>
<evidence type="ECO:0000313" key="11">
    <source>
        <dbReference type="EMBL" id="BAU50042.1"/>
    </source>
</evidence>
<feature type="transmembrane region" description="Helical" evidence="9">
    <location>
        <begin position="199"/>
        <end position="220"/>
    </location>
</feature>
<dbReference type="InterPro" id="IPR011712">
    <property type="entry name" value="Sig_transdc_His_kin_sub3_dim/P"/>
</dbReference>
<proteinExistence type="predicted"/>
<dbReference type="EMBL" id="AP014936">
    <property type="protein sequence ID" value="BAU50042.1"/>
    <property type="molecule type" value="Genomic_DNA"/>
</dbReference>
<keyword evidence="4" id="KW-0808">Transferase</keyword>
<keyword evidence="5" id="KW-0547">Nucleotide-binding</keyword>
<gene>
    <name evidence="11" type="ORF">SVA_3506</name>
</gene>
<evidence type="ECO:0000256" key="9">
    <source>
        <dbReference type="SAM" id="Phobius"/>
    </source>
</evidence>
<comment type="catalytic activity">
    <reaction evidence="1">
        <text>ATP + protein L-histidine = ADP + protein N-phospho-L-histidine.</text>
        <dbReference type="EC" id="2.7.13.3"/>
    </reaction>
</comment>
<dbReference type="RefSeq" id="WP_096462381.1">
    <property type="nucleotide sequence ID" value="NZ_AP014936.1"/>
</dbReference>
<dbReference type="GO" id="GO:0000155">
    <property type="term" value="F:phosphorelay sensor kinase activity"/>
    <property type="evidence" value="ECO:0007669"/>
    <property type="project" value="InterPro"/>
</dbReference>
<evidence type="ECO:0000256" key="8">
    <source>
        <dbReference type="ARBA" id="ARBA00023012"/>
    </source>
</evidence>
<dbReference type="KEGG" id="sva:SVA_3506"/>